<dbReference type="Pfam" id="PF02482">
    <property type="entry name" value="Ribosomal_S30AE"/>
    <property type="match status" value="1"/>
</dbReference>
<dbReference type="InterPro" id="IPR003489">
    <property type="entry name" value="RHF/RaiA"/>
</dbReference>
<proteinExistence type="predicted"/>
<dbReference type="CDD" id="cd00552">
    <property type="entry name" value="RaiA"/>
    <property type="match status" value="1"/>
</dbReference>
<reference evidence="2" key="1">
    <citation type="journal article" date="2015" name="Nature">
        <title>Complex archaea that bridge the gap between prokaryotes and eukaryotes.</title>
        <authorList>
            <person name="Spang A."/>
            <person name="Saw J.H."/>
            <person name="Jorgensen S.L."/>
            <person name="Zaremba-Niedzwiedzka K."/>
            <person name="Martijn J."/>
            <person name="Lind A.E."/>
            <person name="van Eijk R."/>
            <person name="Schleper C."/>
            <person name="Guy L."/>
            <person name="Ettema T.J."/>
        </authorList>
    </citation>
    <scope>NUCLEOTIDE SEQUENCE</scope>
</reference>
<gene>
    <name evidence="2" type="ORF">LCGC14_0179120</name>
</gene>
<dbReference type="PANTHER" id="PTHR33231">
    <property type="entry name" value="30S RIBOSOMAL PROTEIN"/>
    <property type="match status" value="1"/>
</dbReference>
<dbReference type="Gene3D" id="3.30.160.100">
    <property type="entry name" value="Ribosome hibernation promotion factor-like"/>
    <property type="match status" value="1"/>
</dbReference>
<dbReference type="GO" id="GO:0043024">
    <property type="term" value="F:ribosomal small subunit binding"/>
    <property type="evidence" value="ECO:0007669"/>
    <property type="project" value="TreeGrafter"/>
</dbReference>
<evidence type="ECO:0008006" key="3">
    <source>
        <dbReference type="Google" id="ProtNLM"/>
    </source>
</evidence>
<dbReference type="SUPFAM" id="SSF69754">
    <property type="entry name" value="Ribosome binding protein Y (YfiA homologue)"/>
    <property type="match status" value="1"/>
</dbReference>
<name>A0A0F9UQG6_9ZZZZ</name>
<dbReference type="InterPro" id="IPR036567">
    <property type="entry name" value="RHF-like"/>
</dbReference>
<dbReference type="FunFam" id="3.30.160.100:FF:000001">
    <property type="entry name" value="Ribosome hibernation promoting factor"/>
    <property type="match status" value="1"/>
</dbReference>
<accession>A0A0F9UQG6</accession>
<dbReference type="AlphaFoldDB" id="A0A0F9UQG6"/>
<dbReference type="GO" id="GO:0022627">
    <property type="term" value="C:cytosolic small ribosomal subunit"/>
    <property type="evidence" value="ECO:0007669"/>
    <property type="project" value="TreeGrafter"/>
</dbReference>
<dbReference type="NCBIfam" id="TIGR00741">
    <property type="entry name" value="yfiA"/>
    <property type="match status" value="1"/>
</dbReference>
<dbReference type="GO" id="GO:0045900">
    <property type="term" value="P:negative regulation of translational elongation"/>
    <property type="evidence" value="ECO:0007669"/>
    <property type="project" value="TreeGrafter"/>
</dbReference>
<sequence>MQLNISGHQLDITDGLRDYVTEKMSRLERHFDKITNVQVILEVEKVRQKAEAILHVAGGEVVANAEHSDMYAAIDLLTDKLDRQLIKHKEKNIDRLQGAHDR</sequence>
<keyword evidence="1" id="KW-0810">Translation regulation</keyword>
<evidence type="ECO:0000256" key="1">
    <source>
        <dbReference type="ARBA" id="ARBA00022845"/>
    </source>
</evidence>
<dbReference type="PANTHER" id="PTHR33231:SF1">
    <property type="entry name" value="30S RIBOSOMAL PROTEIN"/>
    <property type="match status" value="1"/>
</dbReference>
<dbReference type="EMBL" id="LAZR01000071">
    <property type="protein sequence ID" value="KKN95385.1"/>
    <property type="molecule type" value="Genomic_DNA"/>
</dbReference>
<comment type="caution">
    <text evidence="2">The sequence shown here is derived from an EMBL/GenBank/DDBJ whole genome shotgun (WGS) entry which is preliminary data.</text>
</comment>
<protein>
    <recommendedName>
        <fullName evidence="3">Sigma 54 modulation/S30EA ribosomal protein C-terminal domain-containing protein</fullName>
    </recommendedName>
</protein>
<dbReference type="InterPro" id="IPR050574">
    <property type="entry name" value="HPF/YfiA_ribosome-assoc"/>
</dbReference>
<evidence type="ECO:0000313" key="2">
    <source>
        <dbReference type="EMBL" id="KKN95385.1"/>
    </source>
</evidence>
<organism evidence="2">
    <name type="scientific">marine sediment metagenome</name>
    <dbReference type="NCBI Taxonomy" id="412755"/>
    <lineage>
        <taxon>unclassified sequences</taxon>
        <taxon>metagenomes</taxon>
        <taxon>ecological metagenomes</taxon>
    </lineage>
</organism>